<reference evidence="5 6" key="1">
    <citation type="submission" date="2022-06" db="EMBL/GenBank/DDBJ databases">
        <title>Paraconexibacter antarcticus.</title>
        <authorList>
            <person name="Kim C.S."/>
        </authorList>
    </citation>
    <scope>NUCLEOTIDE SEQUENCE [LARGE SCALE GENOMIC DNA]</scope>
    <source>
        <strain evidence="5 6">02-257</strain>
    </source>
</reference>
<gene>
    <name evidence="5" type="ORF">NBH00_08945</name>
</gene>
<dbReference type="InterPro" id="IPR005467">
    <property type="entry name" value="His_kinase_dom"/>
</dbReference>
<accession>A0ABY5DXN5</accession>
<dbReference type="SMART" id="SM00387">
    <property type="entry name" value="HATPase_c"/>
    <property type="match status" value="1"/>
</dbReference>
<keyword evidence="2 5" id="KW-0418">Kinase</keyword>
<evidence type="ECO:0000256" key="1">
    <source>
        <dbReference type="ARBA" id="ARBA00022679"/>
    </source>
</evidence>
<dbReference type="Gene3D" id="1.20.5.1930">
    <property type="match status" value="1"/>
</dbReference>
<dbReference type="Proteomes" id="UP001056035">
    <property type="component" value="Chromosome"/>
</dbReference>
<dbReference type="PROSITE" id="PS50109">
    <property type="entry name" value="HIS_KIN"/>
    <property type="match status" value="1"/>
</dbReference>
<dbReference type="SUPFAM" id="SSF55874">
    <property type="entry name" value="ATPase domain of HSP90 chaperone/DNA topoisomerase II/histidine kinase"/>
    <property type="match status" value="1"/>
</dbReference>
<dbReference type="GO" id="GO:0016301">
    <property type="term" value="F:kinase activity"/>
    <property type="evidence" value="ECO:0007669"/>
    <property type="project" value="UniProtKB-KW"/>
</dbReference>
<dbReference type="RefSeq" id="WP_254572990.1">
    <property type="nucleotide sequence ID" value="NZ_CP098502.1"/>
</dbReference>
<evidence type="ECO:0000313" key="5">
    <source>
        <dbReference type="EMBL" id="UTI66319.1"/>
    </source>
</evidence>
<dbReference type="PANTHER" id="PTHR24421">
    <property type="entry name" value="NITRATE/NITRITE SENSOR PROTEIN NARX-RELATED"/>
    <property type="match status" value="1"/>
</dbReference>
<dbReference type="InterPro" id="IPR003594">
    <property type="entry name" value="HATPase_dom"/>
</dbReference>
<sequence length="560" mass="59533">MPTPTSSGGPEPSHPDKLRQLLEIGRSLTAELDLDVLLARVLETARDICGARYAALGVLDTERTGLAQFHTIGEDRAVHDAIGHLPRGRGILGLLIDQPVPIRLQDVSQHPRSYGFPPGHPPMRGFLGAPIVIRGEAWGNLYLTEKRDADDFDDDDLDAIVVLAQWAAIAIDNARLFKSTEERRVGLERAVRGMEAARDIALALGGETDLGRILELIVKRARALVEADALLIWLVDGDVLRIAAHAGNPTPPPDAAVPLEGSTSGETLRTGRSLRIDDVSVLAIAPDRFGLGGVRSALIVPLVFRGRGLGVLAAFDHIGTSGVAFSPDEERALESFAASAATAVATARSVEAQRLRDSIAAAEAERKRWARDLHDETLQGLGGLKLALSAALRADPADAPERITFAIGEVERQIAALRGIIADLRPPALDELGLEPALRSLVERQATVHGLEVHVCLELGGRRLDPELETPAYRVAQEGLTNVAKHAGATRVDVGLRVTGGAVELTITDDGHGLDPERVRGTSGYGLVGMRERAELRGGDLAIGPGEHGGTTLVLTLPAT</sequence>
<protein>
    <submittedName>
        <fullName evidence="5">GAF domain-containing sensor histidine kinase</fullName>
    </submittedName>
</protein>
<evidence type="ECO:0000256" key="2">
    <source>
        <dbReference type="ARBA" id="ARBA00022777"/>
    </source>
</evidence>
<dbReference type="Pfam" id="PF13185">
    <property type="entry name" value="GAF_2"/>
    <property type="match status" value="1"/>
</dbReference>
<dbReference type="InterPro" id="IPR003018">
    <property type="entry name" value="GAF"/>
</dbReference>
<dbReference type="PANTHER" id="PTHR24421:SF61">
    <property type="entry name" value="OXYGEN SENSOR HISTIDINE KINASE NREB"/>
    <property type="match status" value="1"/>
</dbReference>
<dbReference type="Pfam" id="PF02518">
    <property type="entry name" value="HATPase_c"/>
    <property type="match status" value="1"/>
</dbReference>
<evidence type="ECO:0000313" key="6">
    <source>
        <dbReference type="Proteomes" id="UP001056035"/>
    </source>
</evidence>
<dbReference type="Gene3D" id="3.30.450.40">
    <property type="match status" value="2"/>
</dbReference>
<evidence type="ECO:0000259" key="4">
    <source>
        <dbReference type="PROSITE" id="PS50109"/>
    </source>
</evidence>
<keyword evidence="3" id="KW-0902">Two-component regulatory system</keyword>
<feature type="domain" description="Histidine kinase" evidence="4">
    <location>
        <begin position="474"/>
        <end position="560"/>
    </location>
</feature>
<dbReference type="InterPro" id="IPR029016">
    <property type="entry name" value="GAF-like_dom_sf"/>
</dbReference>
<keyword evidence="6" id="KW-1185">Reference proteome</keyword>
<dbReference type="SUPFAM" id="SSF55781">
    <property type="entry name" value="GAF domain-like"/>
    <property type="match status" value="2"/>
</dbReference>
<dbReference type="InterPro" id="IPR011712">
    <property type="entry name" value="Sig_transdc_His_kin_sub3_dim/P"/>
</dbReference>
<dbReference type="CDD" id="cd16917">
    <property type="entry name" value="HATPase_UhpB-NarQ-NarX-like"/>
    <property type="match status" value="1"/>
</dbReference>
<dbReference type="Pfam" id="PF01590">
    <property type="entry name" value="GAF"/>
    <property type="match status" value="1"/>
</dbReference>
<dbReference type="InterPro" id="IPR036890">
    <property type="entry name" value="HATPase_C_sf"/>
</dbReference>
<organism evidence="5 6">
    <name type="scientific">Paraconexibacter antarcticus</name>
    <dbReference type="NCBI Taxonomy" id="2949664"/>
    <lineage>
        <taxon>Bacteria</taxon>
        <taxon>Bacillati</taxon>
        <taxon>Actinomycetota</taxon>
        <taxon>Thermoleophilia</taxon>
        <taxon>Solirubrobacterales</taxon>
        <taxon>Paraconexibacteraceae</taxon>
        <taxon>Paraconexibacter</taxon>
    </lineage>
</organism>
<name>A0ABY5DXN5_9ACTN</name>
<evidence type="ECO:0000256" key="3">
    <source>
        <dbReference type="ARBA" id="ARBA00023012"/>
    </source>
</evidence>
<proteinExistence type="predicted"/>
<dbReference type="InterPro" id="IPR050482">
    <property type="entry name" value="Sensor_HK_TwoCompSys"/>
</dbReference>
<dbReference type="Gene3D" id="3.30.565.10">
    <property type="entry name" value="Histidine kinase-like ATPase, C-terminal domain"/>
    <property type="match status" value="1"/>
</dbReference>
<keyword evidence="1" id="KW-0808">Transferase</keyword>
<dbReference type="EMBL" id="CP098502">
    <property type="protein sequence ID" value="UTI66319.1"/>
    <property type="molecule type" value="Genomic_DNA"/>
</dbReference>
<dbReference type="Pfam" id="PF07730">
    <property type="entry name" value="HisKA_3"/>
    <property type="match status" value="1"/>
</dbReference>
<dbReference type="SMART" id="SM00065">
    <property type="entry name" value="GAF"/>
    <property type="match status" value="2"/>
</dbReference>